<protein>
    <submittedName>
        <fullName evidence="1">Uncharacterized protein</fullName>
    </submittedName>
</protein>
<dbReference type="Proteomes" id="UP001230649">
    <property type="component" value="Unassembled WGS sequence"/>
</dbReference>
<dbReference type="EMBL" id="JASBWS010000054">
    <property type="protein sequence ID" value="KAJ9104294.1"/>
    <property type="molecule type" value="Genomic_DNA"/>
</dbReference>
<name>A0ACC2VZ85_9TREE</name>
<evidence type="ECO:0000313" key="1">
    <source>
        <dbReference type="EMBL" id="KAJ9104294.1"/>
    </source>
</evidence>
<keyword evidence="2" id="KW-1185">Reference proteome</keyword>
<accession>A0ACC2VZ85</accession>
<gene>
    <name evidence="1" type="ORF">QFC20_004576</name>
</gene>
<reference evidence="1" key="1">
    <citation type="submission" date="2023-04" db="EMBL/GenBank/DDBJ databases">
        <title>Draft Genome sequencing of Naganishia species isolated from polar environments using Oxford Nanopore Technology.</title>
        <authorList>
            <person name="Leo P."/>
            <person name="Venkateswaran K."/>
        </authorList>
    </citation>
    <scope>NUCLEOTIDE SEQUENCE</scope>
    <source>
        <strain evidence="1">MNA-CCFEE 5262</strain>
    </source>
</reference>
<comment type="caution">
    <text evidence="1">The sequence shown here is derived from an EMBL/GenBank/DDBJ whole genome shotgun (WGS) entry which is preliminary data.</text>
</comment>
<sequence>MSTFLRTGCVLQLDYLYHLLDIHAYLENGAEANCDPLKVLDIGTGASAIYAILLARITKEAQIWATELNASSLETASKTLQENDLVPQVHLVRVPNGEAPLLDVISAIDLESGDAPFTFSLCNPPFYASAEDMQASTELKAFPTHAAPTAADNELITRGGEVAFIGRMIDESAKTREKCIWYTSLIGKASSIPLLIGKLGEHQIDNYILLGMRQAHTTRWVLGWSLTDIRLPDDRLPICGQVPTASKHLDVPSTREGSETTLF</sequence>
<proteinExistence type="predicted"/>
<evidence type="ECO:0000313" key="2">
    <source>
        <dbReference type="Proteomes" id="UP001230649"/>
    </source>
</evidence>
<organism evidence="1 2">
    <name type="scientific">Naganishia adeliensis</name>
    <dbReference type="NCBI Taxonomy" id="92952"/>
    <lineage>
        <taxon>Eukaryota</taxon>
        <taxon>Fungi</taxon>
        <taxon>Dikarya</taxon>
        <taxon>Basidiomycota</taxon>
        <taxon>Agaricomycotina</taxon>
        <taxon>Tremellomycetes</taxon>
        <taxon>Filobasidiales</taxon>
        <taxon>Filobasidiaceae</taxon>
        <taxon>Naganishia</taxon>
    </lineage>
</organism>